<organism evidence="2 3">
    <name type="scientific">Paxillus involutus ATCC 200175</name>
    <dbReference type="NCBI Taxonomy" id="664439"/>
    <lineage>
        <taxon>Eukaryota</taxon>
        <taxon>Fungi</taxon>
        <taxon>Dikarya</taxon>
        <taxon>Basidiomycota</taxon>
        <taxon>Agaricomycotina</taxon>
        <taxon>Agaricomycetes</taxon>
        <taxon>Agaricomycetidae</taxon>
        <taxon>Boletales</taxon>
        <taxon>Paxilineae</taxon>
        <taxon>Paxillaceae</taxon>
        <taxon>Paxillus</taxon>
    </lineage>
</organism>
<evidence type="ECO:0000313" key="3">
    <source>
        <dbReference type="Proteomes" id="UP000053647"/>
    </source>
</evidence>
<feature type="region of interest" description="Disordered" evidence="1">
    <location>
        <begin position="94"/>
        <end position="118"/>
    </location>
</feature>
<dbReference type="HOGENOM" id="CLU_1778059_0_0_1"/>
<evidence type="ECO:0000313" key="2">
    <source>
        <dbReference type="EMBL" id="KIJ06237.1"/>
    </source>
</evidence>
<dbReference type="EMBL" id="KN820433">
    <property type="protein sequence ID" value="KIJ06237.1"/>
    <property type="molecule type" value="Genomic_DNA"/>
</dbReference>
<reference evidence="3" key="2">
    <citation type="submission" date="2015-01" db="EMBL/GenBank/DDBJ databases">
        <title>Evolutionary Origins and Diversification of the Mycorrhizal Mutualists.</title>
        <authorList>
            <consortium name="DOE Joint Genome Institute"/>
            <consortium name="Mycorrhizal Genomics Consortium"/>
            <person name="Kohler A."/>
            <person name="Kuo A."/>
            <person name="Nagy L.G."/>
            <person name="Floudas D."/>
            <person name="Copeland A."/>
            <person name="Barry K.W."/>
            <person name="Cichocki N."/>
            <person name="Veneault-Fourrey C."/>
            <person name="LaButti K."/>
            <person name="Lindquist E.A."/>
            <person name="Lipzen A."/>
            <person name="Lundell T."/>
            <person name="Morin E."/>
            <person name="Murat C."/>
            <person name="Riley R."/>
            <person name="Ohm R."/>
            <person name="Sun H."/>
            <person name="Tunlid A."/>
            <person name="Henrissat B."/>
            <person name="Grigoriev I.V."/>
            <person name="Hibbett D.S."/>
            <person name="Martin F."/>
        </authorList>
    </citation>
    <scope>NUCLEOTIDE SEQUENCE [LARGE SCALE GENOMIC DNA]</scope>
    <source>
        <strain evidence="3">ATCC 200175</strain>
    </source>
</reference>
<accession>A0A0C9TDH0</accession>
<sequence>MSSKEIAAHANWVGNQKAQLRAINKLTPPPHPRPPSKHRPTFRAPPPPDDALRALPHPLRVPLYHPPFIRIPGMLDHHDPDIADVLALKRRVDAPARPEPEREVREAREAFDAERGRPHHPRVHDIEVREVHEGGVVLEGGARVAC</sequence>
<proteinExistence type="predicted"/>
<name>A0A0C9TDH0_PAXIN</name>
<keyword evidence="3" id="KW-1185">Reference proteome</keyword>
<protein>
    <submittedName>
        <fullName evidence="2">Uncharacterized protein</fullName>
    </submittedName>
</protein>
<reference evidence="2 3" key="1">
    <citation type="submission" date="2014-06" db="EMBL/GenBank/DDBJ databases">
        <authorList>
            <consortium name="DOE Joint Genome Institute"/>
            <person name="Kuo A."/>
            <person name="Kohler A."/>
            <person name="Nagy L.G."/>
            <person name="Floudas D."/>
            <person name="Copeland A."/>
            <person name="Barry K.W."/>
            <person name="Cichocki N."/>
            <person name="Veneault-Fourrey C."/>
            <person name="LaButti K."/>
            <person name="Lindquist E.A."/>
            <person name="Lipzen A."/>
            <person name="Lundell T."/>
            <person name="Morin E."/>
            <person name="Murat C."/>
            <person name="Sun H."/>
            <person name="Tunlid A."/>
            <person name="Henrissat B."/>
            <person name="Grigoriev I.V."/>
            <person name="Hibbett D.S."/>
            <person name="Martin F."/>
            <person name="Nordberg H.P."/>
            <person name="Cantor M.N."/>
            <person name="Hua S.X."/>
        </authorList>
    </citation>
    <scope>NUCLEOTIDE SEQUENCE [LARGE SCALE GENOMIC DNA]</scope>
    <source>
        <strain evidence="2 3">ATCC 200175</strain>
    </source>
</reference>
<dbReference type="AlphaFoldDB" id="A0A0C9TDH0"/>
<feature type="compositionally biased region" description="Basic and acidic residues" evidence="1">
    <location>
        <begin position="94"/>
        <end position="116"/>
    </location>
</feature>
<feature type="region of interest" description="Disordered" evidence="1">
    <location>
        <begin position="1"/>
        <end position="51"/>
    </location>
</feature>
<dbReference type="Proteomes" id="UP000053647">
    <property type="component" value="Unassembled WGS sequence"/>
</dbReference>
<evidence type="ECO:0000256" key="1">
    <source>
        <dbReference type="SAM" id="MobiDB-lite"/>
    </source>
</evidence>
<gene>
    <name evidence="2" type="ORF">PAXINDRAFT_103452</name>
</gene>